<dbReference type="Pfam" id="PF02518">
    <property type="entry name" value="HATPase_c"/>
    <property type="match status" value="1"/>
</dbReference>
<dbReference type="InterPro" id="IPR005467">
    <property type="entry name" value="His_kinase_dom"/>
</dbReference>
<dbReference type="Gene3D" id="3.30.450.40">
    <property type="match status" value="1"/>
</dbReference>
<keyword evidence="3 9" id="KW-0597">Phosphoprotein</keyword>
<evidence type="ECO:0000256" key="6">
    <source>
        <dbReference type="ARBA" id="ARBA00022777"/>
    </source>
</evidence>
<evidence type="ECO:0000256" key="9">
    <source>
        <dbReference type="PROSITE-ProRule" id="PRU00169"/>
    </source>
</evidence>
<comment type="caution">
    <text evidence="14">The sequence shown here is derived from an EMBL/GenBank/DDBJ whole genome shotgun (WGS) entry which is preliminary data.</text>
</comment>
<dbReference type="Gene3D" id="3.30.450.20">
    <property type="entry name" value="PAS domain"/>
    <property type="match status" value="2"/>
</dbReference>
<dbReference type="AlphaFoldDB" id="A0A9D6Z230"/>
<dbReference type="InterPro" id="IPR013767">
    <property type="entry name" value="PAS_fold"/>
</dbReference>
<organism evidence="14 15">
    <name type="scientific">Desulfomonile tiedjei</name>
    <dbReference type="NCBI Taxonomy" id="2358"/>
    <lineage>
        <taxon>Bacteria</taxon>
        <taxon>Pseudomonadati</taxon>
        <taxon>Thermodesulfobacteriota</taxon>
        <taxon>Desulfomonilia</taxon>
        <taxon>Desulfomonilales</taxon>
        <taxon>Desulfomonilaceae</taxon>
        <taxon>Desulfomonile</taxon>
    </lineage>
</organism>
<dbReference type="PANTHER" id="PTHR43065:SF42">
    <property type="entry name" value="TWO-COMPONENT SENSOR PPRA"/>
    <property type="match status" value="1"/>
</dbReference>
<evidence type="ECO:0000256" key="4">
    <source>
        <dbReference type="ARBA" id="ARBA00022679"/>
    </source>
</evidence>
<accession>A0A9D6Z230</accession>
<dbReference type="SUPFAM" id="SSF52172">
    <property type="entry name" value="CheY-like"/>
    <property type="match status" value="1"/>
</dbReference>
<dbReference type="InterPro" id="IPR000014">
    <property type="entry name" value="PAS"/>
</dbReference>
<dbReference type="SMART" id="SM00448">
    <property type="entry name" value="REC"/>
    <property type="match status" value="1"/>
</dbReference>
<comment type="catalytic activity">
    <reaction evidence="1">
        <text>ATP + protein L-histidine = ADP + protein N-phospho-L-histidine.</text>
        <dbReference type="EC" id="2.7.13.3"/>
    </reaction>
</comment>
<evidence type="ECO:0000256" key="3">
    <source>
        <dbReference type="ARBA" id="ARBA00022553"/>
    </source>
</evidence>
<dbReference type="InterPro" id="IPR003661">
    <property type="entry name" value="HisK_dim/P_dom"/>
</dbReference>
<dbReference type="EC" id="2.7.13.3" evidence="2"/>
<dbReference type="CDD" id="cd00130">
    <property type="entry name" value="PAS"/>
    <property type="match status" value="1"/>
</dbReference>
<dbReference type="PANTHER" id="PTHR43065">
    <property type="entry name" value="SENSOR HISTIDINE KINASE"/>
    <property type="match status" value="1"/>
</dbReference>
<dbReference type="Pfam" id="PF00072">
    <property type="entry name" value="Response_reg"/>
    <property type="match status" value="1"/>
</dbReference>
<feature type="region of interest" description="Disordered" evidence="10">
    <location>
        <begin position="62"/>
        <end position="82"/>
    </location>
</feature>
<dbReference type="Gene3D" id="3.40.50.2300">
    <property type="match status" value="1"/>
</dbReference>
<dbReference type="SMART" id="SM00388">
    <property type="entry name" value="HisKA"/>
    <property type="match status" value="1"/>
</dbReference>
<dbReference type="InterPro" id="IPR003018">
    <property type="entry name" value="GAF"/>
</dbReference>
<dbReference type="NCBIfam" id="TIGR00229">
    <property type="entry name" value="sensory_box"/>
    <property type="match status" value="1"/>
</dbReference>
<dbReference type="SUPFAM" id="SSF47384">
    <property type="entry name" value="Homodimeric domain of signal transducing histidine kinase"/>
    <property type="match status" value="1"/>
</dbReference>
<evidence type="ECO:0000256" key="8">
    <source>
        <dbReference type="ARBA" id="ARBA00023012"/>
    </source>
</evidence>
<dbReference type="InterPro" id="IPR011006">
    <property type="entry name" value="CheY-like_superfamily"/>
</dbReference>
<dbReference type="Proteomes" id="UP000807825">
    <property type="component" value="Unassembled WGS sequence"/>
</dbReference>
<evidence type="ECO:0000256" key="5">
    <source>
        <dbReference type="ARBA" id="ARBA00022741"/>
    </source>
</evidence>
<keyword evidence="8" id="KW-0902">Two-component regulatory system</keyword>
<dbReference type="SMART" id="SM00091">
    <property type="entry name" value="PAS"/>
    <property type="match status" value="1"/>
</dbReference>
<evidence type="ECO:0000259" key="12">
    <source>
        <dbReference type="PROSITE" id="PS50110"/>
    </source>
</evidence>
<dbReference type="Pfam" id="PF00512">
    <property type="entry name" value="HisKA"/>
    <property type="match status" value="1"/>
</dbReference>
<dbReference type="PROSITE" id="PS50110">
    <property type="entry name" value="RESPONSE_REGULATORY"/>
    <property type="match status" value="1"/>
</dbReference>
<reference evidence="14" key="1">
    <citation type="submission" date="2020-07" db="EMBL/GenBank/DDBJ databases">
        <title>Huge and variable diversity of episymbiotic CPR bacteria and DPANN archaea in groundwater ecosystems.</title>
        <authorList>
            <person name="He C.Y."/>
            <person name="Keren R."/>
            <person name="Whittaker M."/>
            <person name="Farag I.F."/>
            <person name="Doudna J."/>
            <person name="Cate J.H.D."/>
            <person name="Banfield J.F."/>
        </authorList>
    </citation>
    <scope>NUCLEOTIDE SEQUENCE</scope>
    <source>
        <strain evidence="14">NC_groundwater_1664_Pr3_B-0.1um_52_9</strain>
    </source>
</reference>
<keyword evidence="5" id="KW-0547">Nucleotide-binding</keyword>
<dbReference type="InterPro" id="IPR036097">
    <property type="entry name" value="HisK_dim/P_sf"/>
</dbReference>
<dbReference type="SUPFAM" id="SSF55874">
    <property type="entry name" value="ATPase domain of HSP90 chaperone/DNA topoisomerase II/histidine kinase"/>
    <property type="match status" value="1"/>
</dbReference>
<feature type="domain" description="Histidine kinase" evidence="11">
    <location>
        <begin position="507"/>
        <end position="730"/>
    </location>
</feature>
<evidence type="ECO:0000313" key="14">
    <source>
        <dbReference type="EMBL" id="MBI5248354.1"/>
    </source>
</evidence>
<dbReference type="InterPro" id="IPR029016">
    <property type="entry name" value="GAF-like_dom_sf"/>
</dbReference>
<evidence type="ECO:0000256" key="7">
    <source>
        <dbReference type="ARBA" id="ARBA00022840"/>
    </source>
</evidence>
<dbReference type="EMBL" id="JACRDE010000074">
    <property type="protein sequence ID" value="MBI5248354.1"/>
    <property type="molecule type" value="Genomic_DNA"/>
</dbReference>
<feature type="domain" description="Response regulatory" evidence="12">
    <location>
        <begin position="750"/>
        <end position="866"/>
    </location>
</feature>
<dbReference type="Gene3D" id="1.10.287.130">
    <property type="match status" value="1"/>
</dbReference>
<evidence type="ECO:0000259" key="11">
    <source>
        <dbReference type="PROSITE" id="PS50109"/>
    </source>
</evidence>
<keyword evidence="7" id="KW-0067">ATP-binding</keyword>
<proteinExistence type="predicted"/>
<dbReference type="PROSITE" id="PS50112">
    <property type="entry name" value="PAS"/>
    <property type="match status" value="1"/>
</dbReference>
<dbReference type="InterPro" id="IPR001789">
    <property type="entry name" value="Sig_transdc_resp-reg_receiver"/>
</dbReference>
<keyword evidence="6" id="KW-0418">Kinase</keyword>
<evidence type="ECO:0000313" key="15">
    <source>
        <dbReference type="Proteomes" id="UP000807825"/>
    </source>
</evidence>
<dbReference type="Pfam" id="PF13185">
    <property type="entry name" value="GAF_2"/>
    <property type="match status" value="1"/>
</dbReference>
<dbReference type="SUPFAM" id="SSF55785">
    <property type="entry name" value="PYP-like sensor domain (PAS domain)"/>
    <property type="match status" value="1"/>
</dbReference>
<dbReference type="GO" id="GO:0005524">
    <property type="term" value="F:ATP binding"/>
    <property type="evidence" value="ECO:0007669"/>
    <property type="project" value="UniProtKB-KW"/>
</dbReference>
<dbReference type="SMART" id="SM00387">
    <property type="entry name" value="HATPase_c"/>
    <property type="match status" value="1"/>
</dbReference>
<dbReference type="Pfam" id="PF00989">
    <property type="entry name" value="PAS"/>
    <property type="match status" value="1"/>
</dbReference>
<evidence type="ECO:0000256" key="10">
    <source>
        <dbReference type="SAM" id="MobiDB-lite"/>
    </source>
</evidence>
<evidence type="ECO:0000256" key="2">
    <source>
        <dbReference type="ARBA" id="ARBA00012438"/>
    </source>
</evidence>
<name>A0A9D6Z230_9BACT</name>
<dbReference type="PROSITE" id="PS50109">
    <property type="entry name" value="HIS_KIN"/>
    <property type="match status" value="1"/>
</dbReference>
<evidence type="ECO:0000259" key="13">
    <source>
        <dbReference type="PROSITE" id="PS50112"/>
    </source>
</evidence>
<evidence type="ECO:0000256" key="1">
    <source>
        <dbReference type="ARBA" id="ARBA00000085"/>
    </source>
</evidence>
<gene>
    <name evidence="14" type="ORF">HY912_02570</name>
</gene>
<dbReference type="InterPro" id="IPR035965">
    <property type="entry name" value="PAS-like_dom_sf"/>
</dbReference>
<dbReference type="SMART" id="SM00065">
    <property type="entry name" value="GAF"/>
    <property type="match status" value="1"/>
</dbReference>
<dbReference type="GO" id="GO:0006355">
    <property type="term" value="P:regulation of DNA-templated transcription"/>
    <property type="evidence" value="ECO:0007669"/>
    <property type="project" value="InterPro"/>
</dbReference>
<sequence>MSKTDDLIESPTPEEKAFTAAQTSDTSRRSAGDLRRLVRELEARNAELERQNDELRKCLPASPSAGEIAKSRENMEKQPPTETTRLNQIILDALPGVAMLLRPHTREIVASNNSLARFGAAAIGAKCFEAWWKRDDPCPWCLAPKLWESGEAQHLEVESSRGVWDAHWIPVEPDLFMHFAFEVTERKRMEKAFREAIRHLKRSHTQTQALLKGTKALLEYRESRESLKHLFLACRDLIEATAGFVVLLSEDGKQQEFLPFDEDGPQFKIGTSSNVPIGGIFAEAYESGRVVFENDFSNSPSAELFPQDRESIQNILCAPLVIKGETVGLLGLANRPGGFNSNDGILAEAFAELASIGLMNRRAVESLEQSEERIRLLIESAPVGIRIAMDGRYSYVNPAFVRMFGYNTGEEILGRTVESLFTQEDRPKIRSRLKDREAGKPMGHHYQAVGIKRDGRLFDMEAWGTEIQYQQRLSSLAFLVDVSEAKSLRSQLIQAQKMEAVGTLAGGIAHDFNNLLTVVAGYAELLLAEKNPEEQDYQDLQKILTSARRGADLVQRLLTFSRKNESRQRPLNLNHQIEQVRNLLERTIPKMIQIELVLEDKLGIVSADPNQIEQILMNLALNAKDALVDSGTLRIETRNVLLDEGFCRANLGSKAGQCVQISVSDSGTGMDTSTVQHIFEPFYTTKAPGKGTGLGLAMVYGMVQQHDGYITCQSEPGRGTEFNIYLPIMESELEVAKSIRPASTRGGTETILLVDDENHVIELGTRILTKAGYRVLAATDGKQALELYKTQSEEISLIILDLIMPEMGGKQCLEELKRFDPAVKVLICSGYSSGGTQEYASRLGARAFLYKPYDVTEFLQTVREALDGE</sequence>
<feature type="modified residue" description="4-aspartylphosphate" evidence="9">
    <location>
        <position position="801"/>
    </location>
</feature>
<dbReference type="InterPro" id="IPR004358">
    <property type="entry name" value="Sig_transdc_His_kin-like_C"/>
</dbReference>
<dbReference type="Gene3D" id="3.30.565.10">
    <property type="entry name" value="Histidine kinase-like ATPase, C-terminal domain"/>
    <property type="match status" value="1"/>
</dbReference>
<feature type="domain" description="PAS" evidence="13">
    <location>
        <begin position="370"/>
        <end position="440"/>
    </location>
</feature>
<feature type="region of interest" description="Disordered" evidence="10">
    <location>
        <begin position="1"/>
        <end position="32"/>
    </location>
</feature>
<dbReference type="InterPro" id="IPR036890">
    <property type="entry name" value="HATPase_C_sf"/>
</dbReference>
<dbReference type="GO" id="GO:0000155">
    <property type="term" value="F:phosphorelay sensor kinase activity"/>
    <property type="evidence" value="ECO:0007669"/>
    <property type="project" value="InterPro"/>
</dbReference>
<dbReference type="PRINTS" id="PR00344">
    <property type="entry name" value="BCTRLSENSOR"/>
</dbReference>
<dbReference type="InterPro" id="IPR003594">
    <property type="entry name" value="HATPase_dom"/>
</dbReference>
<dbReference type="SUPFAM" id="SSF55781">
    <property type="entry name" value="GAF domain-like"/>
    <property type="match status" value="1"/>
</dbReference>
<protein>
    <recommendedName>
        <fullName evidence="2">histidine kinase</fullName>
        <ecNumber evidence="2">2.7.13.3</ecNumber>
    </recommendedName>
</protein>
<dbReference type="CDD" id="cd00082">
    <property type="entry name" value="HisKA"/>
    <property type="match status" value="1"/>
</dbReference>
<keyword evidence="4" id="KW-0808">Transferase</keyword>